<sequence length="494" mass="55707">MKRLALGVLLSTATLSLYAQADSIKIEKVTIEGEKLKEESTYKKELSQEEAKITRQIDLGEILFEFYPEIWYMRKAGIANDLYIRGFSRDNINVLIDGSKIYGACPNRMDPPAFHVSSPQIESITIKEGPFDVENAGSLAAVVNVKTKNPQEGLGGEIGGTYGSWSYRTGYVWGNVGNKFVKVLVGASNQYSKPYESGEGKKVTEYAKYSAGGKPQEYKPQYINDKAFNIDRVWFKTILSPNDNVDITLSYAFENARNVLYPALKMDALYDRTNRLNGDFVMKDIGLKFSIYYNEVKHDMRDTFRTTSNMFPSRGYSMKTYAESKMFGTKLTKDFNFMGFDTTVGIDTYLRNWFADNTQGTNNSIMIPDVDIKDVGLFVKGSKNIDRWTISGGLRYDYNYSKANPNLILRGSNKILITKGLIKNFSNSDNYLSGYIVGKYNFNKKDSVYIGVGHTVRAPDPEERFIALFGMAPWYGNPDLKPTKNTEIDVGGEV</sequence>
<proteinExistence type="inferred from homology"/>
<keyword evidence="6 8" id="KW-0472">Membrane</keyword>
<reference evidence="12" key="1">
    <citation type="journal article" date="2020" name="mSystems">
        <title>Genome- and Community-Level Interaction Insights into Carbon Utilization and Element Cycling Functions of Hydrothermarchaeota in Hydrothermal Sediment.</title>
        <authorList>
            <person name="Zhou Z."/>
            <person name="Liu Y."/>
            <person name="Xu W."/>
            <person name="Pan J."/>
            <person name="Luo Z.H."/>
            <person name="Li M."/>
        </authorList>
    </citation>
    <scope>NUCLEOTIDE SEQUENCE [LARGE SCALE GENOMIC DNA]</scope>
    <source>
        <strain evidence="12">SpSt-1257</strain>
    </source>
</reference>
<keyword evidence="5 8" id="KW-0798">TonB box</keyword>
<feature type="signal peptide" evidence="9">
    <location>
        <begin position="1"/>
        <end position="21"/>
    </location>
</feature>
<dbReference type="GO" id="GO:0015344">
    <property type="term" value="F:siderophore uptake transmembrane transporter activity"/>
    <property type="evidence" value="ECO:0007669"/>
    <property type="project" value="TreeGrafter"/>
</dbReference>
<evidence type="ECO:0000259" key="11">
    <source>
        <dbReference type="Pfam" id="PF07715"/>
    </source>
</evidence>
<dbReference type="PANTHER" id="PTHR30069:SF49">
    <property type="entry name" value="OUTER MEMBRANE PROTEIN C"/>
    <property type="match status" value="1"/>
</dbReference>
<dbReference type="Proteomes" id="UP000885621">
    <property type="component" value="Unassembled WGS sequence"/>
</dbReference>
<name>A0A831YCK4_9AQUI</name>
<accession>A0A831YCK4</accession>
<dbReference type="Pfam" id="PF00593">
    <property type="entry name" value="TonB_dep_Rec_b-barrel"/>
    <property type="match status" value="1"/>
</dbReference>
<evidence type="ECO:0000256" key="8">
    <source>
        <dbReference type="RuleBase" id="RU003357"/>
    </source>
</evidence>
<evidence type="ECO:0000256" key="4">
    <source>
        <dbReference type="ARBA" id="ARBA00022692"/>
    </source>
</evidence>
<keyword evidence="2" id="KW-0813">Transport</keyword>
<keyword evidence="3" id="KW-1134">Transmembrane beta strand</keyword>
<feature type="chain" id="PRO_5032577018" evidence="9">
    <location>
        <begin position="22"/>
        <end position="494"/>
    </location>
</feature>
<comment type="caution">
    <text evidence="12">The sequence shown here is derived from an EMBL/GenBank/DDBJ whole genome shotgun (WGS) entry which is preliminary data.</text>
</comment>
<organism evidence="12">
    <name type="scientific">Sulfurihydrogenibium azorense</name>
    <dbReference type="NCBI Taxonomy" id="309806"/>
    <lineage>
        <taxon>Bacteria</taxon>
        <taxon>Pseudomonadati</taxon>
        <taxon>Aquificota</taxon>
        <taxon>Aquificia</taxon>
        <taxon>Aquificales</taxon>
        <taxon>Hydrogenothermaceae</taxon>
        <taxon>Sulfurihydrogenibium</taxon>
    </lineage>
</organism>
<evidence type="ECO:0000256" key="3">
    <source>
        <dbReference type="ARBA" id="ARBA00022452"/>
    </source>
</evidence>
<evidence type="ECO:0000256" key="1">
    <source>
        <dbReference type="ARBA" id="ARBA00004571"/>
    </source>
</evidence>
<dbReference type="GO" id="GO:0009279">
    <property type="term" value="C:cell outer membrane"/>
    <property type="evidence" value="ECO:0007669"/>
    <property type="project" value="UniProtKB-SubCell"/>
</dbReference>
<dbReference type="InterPro" id="IPR036942">
    <property type="entry name" value="Beta-barrel_TonB_sf"/>
</dbReference>
<dbReference type="Pfam" id="PF07715">
    <property type="entry name" value="Plug"/>
    <property type="match status" value="1"/>
</dbReference>
<dbReference type="InterPro" id="IPR037066">
    <property type="entry name" value="Plug_dom_sf"/>
</dbReference>
<dbReference type="EMBL" id="DSFC01000017">
    <property type="protein sequence ID" value="HEV08833.1"/>
    <property type="molecule type" value="Genomic_DNA"/>
</dbReference>
<keyword evidence="12" id="KW-0675">Receptor</keyword>
<keyword evidence="9" id="KW-0732">Signal</keyword>
<gene>
    <name evidence="12" type="ORF">ENO34_00355</name>
</gene>
<feature type="domain" description="TonB-dependent receptor-like beta-barrel" evidence="10">
    <location>
        <begin position="224"/>
        <end position="491"/>
    </location>
</feature>
<dbReference type="SUPFAM" id="SSF56935">
    <property type="entry name" value="Porins"/>
    <property type="match status" value="1"/>
</dbReference>
<feature type="non-terminal residue" evidence="12">
    <location>
        <position position="494"/>
    </location>
</feature>
<evidence type="ECO:0000256" key="9">
    <source>
        <dbReference type="SAM" id="SignalP"/>
    </source>
</evidence>
<evidence type="ECO:0000313" key="12">
    <source>
        <dbReference type="EMBL" id="HEV08833.1"/>
    </source>
</evidence>
<evidence type="ECO:0000256" key="6">
    <source>
        <dbReference type="ARBA" id="ARBA00023136"/>
    </source>
</evidence>
<keyword evidence="4" id="KW-0812">Transmembrane</keyword>
<evidence type="ECO:0000256" key="5">
    <source>
        <dbReference type="ARBA" id="ARBA00023077"/>
    </source>
</evidence>
<keyword evidence="7" id="KW-0998">Cell outer membrane</keyword>
<protein>
    <submittedName>
        <fullName evidence="12">TonB-dependent receptor</fullName>
    </submittedName>
</protein>
<evidence type="ECO:0000256" key="7">
    <source>
        <dbReference type="ARBA" id="ARBA00023237"/>
    </source>
</evidence>
<dbReference type="GO" id="GO:0044718">
    <property type="term" value="P:siderophore transmembrane transport"/>
    <property type="evidence" value="ECO:0007669"/>
    <property type="project" value="TreeGrafter"/>
</dbReference>
<feature type="domain" description="TonB-dependent receptor plug" evidence="11">
    <location>
        <begin position="47"/>
        <end position="135"/>
    </location>
</feature>
<dbReference type="Gene3D" id="2.170.130.10">
    <property type="entry name" value="TonB-dependent receptor, plug domain"/>
    <property type="match status" value="1"/>
</dbReference>
<dbReference type="InterPro" id="IPR012910">
    <property type="entry name" value="Plug_dom"/>
</dbReference>
<evidence type="ECO:0000256" key="2">
    <source>
        <dbReference type="ARBA" id="ARBA00022448"/>
    </source>
</evidence>
<dbReference type="InterPro" id="IPR039426">
    <property type="entry name" value="TonB-dep_rcpt-like"/>
</dbReference>
<dbReference type="PANTHER" id="PTHR30069">
    <property type="entry name" value="TONB-DEPENDENT OUTER MEMBRANE RECEPTOR"/>
    <property type="match status" value="1"/>
</dbReference>
<dbReference type="InterPro" id="IPR000531">
    <property type="entry name" value="Beta-barrel_TonB"/>
</dbReference>
<comment type="subcellular location">
    <subcellularLocation>
        <location evidence="1">Cell outer membrane</location>
        <topology evidence="1">Multi-pass membrane protein</topology>
    </subcellularLocation>
</comment>
<dbReference type="Gene3D" id="2.40.170.20">
    <property type="entry name" value="TonB-dependent receptor, beta-barrel domain"/>
    <property type="match status" value="1"/>
</dbReference>
<comment type="similarity">
    <text evidence="8">Belongs to the TonB-dependent receptor family.</text>
</comment>
<evidence type="ECO:0000259" key="10">
    <source>
        <dbReference type="Pfam" id="PF00593"/>
    </source>
</evidence>
<dbReference type="AlphaFoldDB" id="A0A831YCK4"/>